<organism evidence="5 6">
    <name type="scientific">Aureibacter tunicatorum</name>
    <dbReference type="NCBI Taxonomy" id="866807"/>
    <lineage>
        <taxon>Bacteria</taxon>
        <taxon>Pseudomonadati</taxon>
        <taxon>Bacteroidota</taxon>
        <taxon>Cytophagia</taxon>
        <taxon>Cytophagales</taxon>
        <taxon>Persicobacteraceae</taxon>
        <taxon>Aureibacter</taxon>
    </lineage>
</organism>
<evidence type="ECO:0000256" key="2">
    <source>
        <dbReference type="ARBA" id="ARBA00022679"/>
    </source>
</evidence>
<accession>A0AAE3XML5</accession>
<dbReference type="EMBL" id="JAVDQD010000005">
    <property type="protein sequence ID" value="MDR6240696.1"/>
    <property type="molecule type" value="Genomic_DNA"/>
</dbReference>
<evidence type="ECO:0000256" key="3">
    <source>
        <dbReference type="SAM" id="Phobius"/>
    </source>
</evidence>
<gene>
    <name evidence="5" type="ORF">HNQ88_003772</name>
</gene>
<evidence type="ECO:0000256" key="1">
    <source>
        <dbReference type="ARBA" id="ARBA00022676"/>
    </source>
</evidence>
<dbReference type="PANTHER" id="PTHR12526:SF629">
    <property type="entry name" value="TEICHURONIC ACID BIOSYNTHESIS GLYCOSYLTRANSFERASE TUAH-RELATED"/>
    <property type="match status" value="1"/>
</dbReference>
<evidence type="ECO:0000313" key="5">
    <source>
        <dbReference type="EMBL" id="MDR6240696.1"/>
    </source>
</evidence>
<keyword evidence="6" id="KW-1185">Reference proteome</keyword>
<proteinExistence type="predicted"/>
<evidence type="ECO:0000259" key="4">
    <source>
        <dbReference type="Pfam" id="PF00534"/>
    </source>
</evidence>
<sequence>MRKVDIVYMGKVSAKNGVSSIIRSYLDNISLFKNSGIDLNIYGLEDSISDDNIVERTNKKRSLRSIFLRYTKNNYILSVVFVLRAYFYNAYKSVNKYLIEDKIGDVIFFQDLFSCYFYLKLRKKSNVKIVLVLHNNGEAFKMVYDYFPALKNSLFSTWLEKLSDLCFEKVDKIGFVSNFSMNNFNLLSKQKYKKKLFFVHNGVVDDKNDFFQEKKVNSTNLTLVCAASVSYRKGQDIIIHSLSNMDVEKGRLNILFLGDGPELNKLRKEVDKLELNSFIQFEGSVDNVDDYLKNADGFILMSRDEGLPMCIIEAMRAHLPIISTNIAGIPEQVSDRKNGYIIEPNSIALKNVLEEILLDDVSVEKFRMMGKNSRRKFEQEFTLSKMIERYSEILNAV</sequence>
<evidence type="ECO:0000313" key="6">
    <source>
        <dbReference type="Proteomes" id="UP001185092"/>
    </source>
</evidence>
<dbReference type="RefSeq" id="WP_309940833.1">
    <property type="nucleotide sequence ID" value="NZ_AP025306.1"/>
</dbReference>
<keyword evidence="1" id="KW-0328">Glycosyltransferase</keyword>
<keyword evidence="3" id="KW-0472">Membrane</keyword>
<name>A0AAE3XML5_9BACT</name>
<dbReference type="SUPFAM" id="SSF53756">
    <property type="entry name" value="UDP-Glycosyltransferase/glycogen phosphorylase"/>
    <property type="match status" value="1"/>
</dbReference>
<dbReference type="InterPro" id="IPR001296">
    <property type="entry name" value="Glyco_trans_1"/>
</dbReference>
<feature type="domain" description="Glycosyl transferase family 1" evidence="4">
    <location>
        <begin position="207"/>
        <end position="375"/>
    </location>
</feature>
<comment type="caution">
    <text evidence="5">The sequence shown here is derived from an EMBL/GenBank/DDBJ whole genome shotgun (WGS) entry which is preliminary data.</text>
</comment>
<protein>
    <submittedName>
        <fullName evidence="5">Glycosyltransferase involved in cell wall biosynthesis</fullName>
    </submittedName>
</protein>
<reference evidence="5" key="1">
    <citation type="submission" date="2023-07" db="EMBL/GenBank/DDBJ databases">
        <title>Genomic Encyclopedia of Type Strains, Phase IV (KMG-IV): sequencing the most valuable type-strain genomes for metagenomic binning, comparative biology and taxonomic classification.</title>
        <authorList>
            <person name="Goeker M."/>
        </authorList>
    </citation>
    <scope>NUCLEOTIDE SEQUENCE</scope>
    <source>
        <strain evidence="5">DSM 26174</strain>
    </source>
</reference>
<keyword evidence="3" id="KW-1133">Transmembrane helix</keyword>
<dbReference type="Proteomes" id="UP001185092">
    <property type="component" value="Unassembled WGS sequence"/>
</dbReference>
<feature type="transmembrane region" description="Helical" evidence="3">
    <location>
        <begin position="74"/>
        <end position="91"/>
    </location>
</feature>
<dbReference type="CDD" id="cd03801">
    <property type="entry name" value="GT4_PimA-like"/>
    <property type="match status" value="1"/>
</dbReference>
<keyword evidence="3" id="KW-0812">Transmembrane</keyword>
<dbReference type="PANTHER" id="PTHR12526">
    <property type="entry name" value="GLYCOSYLTRANSFERASE"/>
    <property type="match status" value="1"/>
</dbReference>
<dbReference type="GO" id="GO:0016757">
    <property type="term" value="F:glycosyltransferase activity"/>
    <property type="evidence" value="ECO:0007669"/>
    <property type="project" value="UniProtKB-KW"/>
</dbReference>
<keyword evidence="2" id="KW-0808">Transferase</keyword>
<dbReference type="Gene3D" id="3.40.50.2000">
    <property type="entry name" value="Glycogen Phosphorylase B"/>
    <property type="match status" value="2"/>
</dbReference>
<dbReference type="Pfam" id="PF00534">
    <property type="entry name" value="Glycos_transf_1"/>
    <property type="match status" value="1"/>
</dbReference>
<dbReference type="AlphaFoldDB" id="A0AAE3XML5"/>